<reference evidence="1 2" key="1">
    <citation type="submission" date="2019-04" db="EMBL/GenBank/DDBJ databases">
        <title>High contiguity whole genome sequence and gene annotation resource for two Venturia nashicola isolates.</title>
        <authorList>
            <person name="Prokchorchik M."/>
            <person name="Won K."/>
            <person name="Lee Y."/>
            <person name="Choi E.D."/>
            <person name="Segonzac C."/>
            <person name="Sohn K.H."/>
        </authorList>
    </citation>
    <scope>NUCLEOTIDE SEQUENCE [LARGE SCALE GENOMIC DNA]</scope>
    <source>
        <strain evidence="1 2">PRI2</strain>
    </source>
</reference>
<accession>A0A4Z1PCF3</accession>
<dbReference type="Proteomes" id="UP000298493">
    <property type="component" value="Unassembled WGS sequence"/>
</dbReference>
<organism evidence="1 2">
    <name type="scientific">Venturia nashicola</name>
    <dbReference type="NCBI Taxonomy" id="86259"/>
    <lineage>
        <taxon>Eukaryota</taxon>
        <taxon>Fungi</taxon>
        <taxon>Dikarya</taxon>
        <taxon>Ascomycota</taxon>
        <taxon>Pezizomycotina</taxon>
        <taxon>Dothideomycetes</taxon>
        <taxon>Pleosporomycetidae</taxon>
        <taxon>Venturiales</taxon>
        <taxon>Venturiaceae</taxon>
        <taxon>Venturia</taxon>
    </lineage>
</organism>
<comment type="caution">
    <text evidence="1">The sequence shown here is derived from an EMBL/GenBank/DDBJ whole genome shotgun (WGS) entry which is preliminary data.</text>
</comment>
<dbReference type="EMBL" id="SNSC02000002">
    <property type="protein sequence ID" value="TID27042.1"/>
    <property type="molecule type" value="Genomic_DNA"/>
</dbReference>
<dbReference type="AlphaFoldDB" id="A0A4Z1PCF3"/>
<sequence length="79" mass="8718">MATECSTANLIFYHGPGGSSTFFNPFKHVLTIEQPVDVLSCREAENEIEAIVKHNDRPSQNQIQALANVNYLSSLLSLP</sequence>
<gene>
    <name evidence="1" type="ORF">E6O75_ATG01535</name>
</gene>
<proteinExistence type="predicted"/>
<name>A0A4Z1PCF3_9PEZI</name>
<evidence type="ECO:0000313" key="2">
    <source>
        <dbReference type="Proteomes" id="UP000298493"/>
    </source>
</evidence>
<protein>
    <submittedName>
        <fullName evidence="1">Uncharacterized protein</fullName>
    </submittedName>
</protein>
<keyword evidence="2" id="KW-1185">Reference proteome</keyword>
<evidence type="ECO:0000313" key="1">
    <source>
        <dbReference type="EMBL" id="TID27042.1"/>
    </source>
</evidence>